<sequence length="97" mass="11241">MRKLCLSAAVVLILLACRRQSILRLTTEQTQHGWAYRITKKGEPLIYQENIPAIPGFHPFRSREDAQRTGQLVLSKLENRKWPSLSIREVDSLQLTR</sequence>
<dbReference type="OrthoDB" id="674043at2"/>
<dbReference type="PROSITE" id="PS51257">
    <property type="entry name" value="PROKAR_LIPOPROTEIN"/>
    <property type="match status" value="1"/>
</dbReference>
<dbReference type="Proteomes" id="UP000279089">
    <property type="component" value="Unassembled WGS sequence"/>
</dbReference>
<dbReference type="InterPro" id="IPR032593">
    <property type="entry name" value="DUF4907"/>
</dbReference>
<dbReference type="RefSeq" id="WP_120516770.1">
    <property type="nucleotide sequence ID" value="NZ_QXZY01000007.1"/>
</dbReference>
<protein>
    <submittedName>
        <fullName evidence="1">DUF4907 domain-containing protein</fullName>
    </submittedName>
</protein>
<dbReference type="EMBL" id="RMBX01000006">
    <property type="protein sequence ID" value="RPD40925.1"/>
    <property type="molecule type" value="Genomic_DNA"/>
</dbReference>
<accession>A0A3N4MBY7</accession>
<reference evidence="2" key="1">
    <citation type="submission" date="2018-11" db="EMBL/GenBank/DDBJ databases">
        <title>Chitinophaga lutea sp.nov., isolate from arsenic contaminated soil.</title>
        <authorList>
            <person name="Zong Y."/>
        </authorList>
    </citation>
    <scope>NUCLEOTIDE SEQUENCE [LARGE SCALE GENOMIC DNA]</scope>
    <source>
        <strain evidence="2">YLT18</strain>
    </source>
</reference>
<keyword evidence="2" id="KW-1185">Reference proteome</keyword>
<proteinExistence type="predicted"/>
<evidence type="ECO:0000313" key="2">
    <source>
        <dbReference type="Proteomes" id="UP000279089"/>
    </source>
</evidence>
<gene>
    <name evidence="1" type="ORF">EG028_12990</name>
</gene>
<evidence type="ECO:0000313" key="1">
    <source>
        <dbReference type="EMBL" id="RPD40925.1"/>
    </source>
</evidence>
<dbReference type="Pfam" id="PF16250">
    <property type="entry name" value="DUF4907"/>
    <property type="match status" value="1"/>
</dbReference>
<name>A0A3N4MBY7_9BACT</name>
<comment type="caution">
    <text evidence="1">The sequence shown here is derived from an EMBL/GenBank/DDBJ whole genome shotgun (WGS) entry which is preliminary data.</text>
</comment>
<dbReference type="AlphaFoldDB" id="A0A3N4MBY7"/>
<organism evidence="1 2">
    <name type="scientific">Chitinophaga barathri</name>
    <dbReference type="NCBI Taxonomy" id="1647451"/>
    <lineage>
        <taxon>Bacteria</taxon>
        <taxon>Pseudomonadati</taxon>
        <taxon>Bacteroidota</taxon>
        <taxon>Chitinophagia</taxon>
        <taxon>Chitinophagales</taxon>
        <taxon>Chitinophagaceae</taxon>
        <taxon>Chitinophaga</taxon>
    </lineage>
</organism>